<keyword evidence="8" id="KW-1185">Reference proteome</keyword>
<evidence type="ECO:0000256" key="2">
    <source>
        <dbReference type="ARBA" id="ARBA00022475"/>
    </source>
</evidence>
<keyword evidence="3 6" id="KW-0812">Transmembrane</keyword>
<evidence type="ECO:0000256" key="3">
    <source>
        <dbReference type="ARBA" id="ARBA00022692"/>
    </source>
</evidence>
<dbReference type="PANTHER" id="PTHR30250:SF11">
    <property type="entry name" value="O-ANTIGEN TRANSPORTER-RELATED"/>
    <property type="match status" value="1"/>
</dbReference>
<keyword evidence="4 6" id="KW-1133">Transmembrane helix</keyword>
<dbReference type="AlphaFoldDB" id="A0A1M4Z6G8"/>
<dbReference type="EMBL" id="FQVO01000009">
    <property type="protein sequence ID" value="SHF13206.1"/>
    <property type="molecule type" value="Genomic_DNA"/>
</dbReference>
<dbReference type="Pfam" id="PF13440">
    <property type="entry name" value="Polysacc_synt_3"/>
    <property type="match status" value="1"/>
</dbReference>
<dbReference type="STRING" id="1302685.SAMN05444408_109113"/>
<feature type="transmembrane region" description="Helical" evidence="6">
    <location>
        <begin position="68"/>
        <end position="92"/>
    </location>
</feature>
<feature type="transmembrane region" description="Helical" evidence="6">
    <location>
        <begin position="211"/>
        <end position="233"/>
    </location>
</feature>
<feature type="transmembrane region" description="Helical" evidence="6">
    <location>
        <begin position="374"/>
        <end position="395"/>
    </location>
</feature>
<evidence type="ECO:0000256" key="5">
    <source>
        <dbReference type="ARBA" id="ARBA00023136"/>
    </source>
</evidence>
<comment type="subcellular location">
    <subcellularLocation>
        <location evidence="1">Cell membrane</location>
        <topology evidence="1">Multi-pass membrane protein</topology>
    </subcellularLocation>
</comment>
<dbReference type="InterPro" id="IPR050833">
    <property type="entry name" value="Poly_Biosynth_Transport"/>
</dbReference>
<feature type="transmembrane region" description="Helical" evidence="6">
    <location>
        <begin position="104"/>
        <end position="122"/>
    </location>
</feature>
<proteinExistence type="predicted"/>
<feature type="transmembrane region" description="Helical" evidence="6">
    <location>
        <begin position="318"/>
        <end position="337"/>
    </location>
</feature>
<feature type="transmembrane region" description="Helical" evidence="6">
    <location>
        <begin position="134"/>
        <end position="153"/>
    </location>
</feature>
<protein>
    <submittedName>
        <fullName evidence="7">Membrane protein involved in the export of O-antigen and teichoic acid</fullName>
    </submittedName>
</protein>
<reference evidence="8" key="1">
    <citation type="submission" date="2016-11" db="EMBL/GenBank/DDBJ databases">
        <authorList>
            <person name="Varghese N."/>
            <person name="Submissions S."/>
        </authorList>
    </citation>
    <scope>NUCLEOTIDE SEQUENCE [LARGE SCALE GENOMIC DNA]</scope>
    <source>
        <strain evidence="8">DSM 26898</strain>
    </source>
</reference>
<dbReference type="PANTHER" id="PTHR30250">
    <property type="entry name" value="PST FAMILY PREDICTED COLANIC ACID TRANSPORTER"/>
    <property type="match status" value="1"/>
</dbReference>
<feature type="transmembrane region" description="Helical" evidence="6">
    <location>
        <begin position="165"/>
        <end position="184"/>
    </location>
</feature>
<evidence type="ECO:0000256" key="1">
    <source>
        <dbReference type="ARBA" id="ARBA00004651"/>
    </source>
</evidence>
<evidence type="ECO:0000256" key="4">
    <source>
        <dbReference type="ARBA" id="ARBA00022989"/>
    </source>
</evidence>
<evidence type="ECO:0000256" key="6">
    <source>
        <dbReference type="SAM" id="Phobius"/>
    </source>
</evidence>
<accession>A0A1M4Z6G8</accession>
<feature type="transmembrane region" description="Helical" evidence="6">
    <location>
        <begin position="277"/>
        <end position="298"/>
    </location>
</feature>
<feature type="transmembrane region" description="Helical" evidence="6">
    <location>
        <begin position="349"/>
        <end position="368"/>
    </location>
</feature>
<keyword evidence="5 6" id="KW-0472">Membrane</keyword>
<evidence type="ECO:0000313" key="7">
    <source>
        <dbReference type="EMBL" id="SHF13206.1"/>
    </source>
</evidence>
<dbReference type="Proteomes" id="UP000184236">
    <property type="component" value="Unassembled WGS sequence"/>
</dbReference>
<organism evidence="7 8">
    <name type="scientific">Chryseobacterium takakiae</name>
    <dbReference type="NCBI Taxonomy" id="1302685"/>
    <lineage>
        <taxon>Bacteria</taxon>
        <taxon>Pseudomonadati</taxon>
        <taxon>Bacteroidota</taxon>
        <taxon>Flavobacteriia</taxon>
        <taxon>Flavobacteriales</taxon>
        <taxon>Weeksellaceae</taxon>
        <taxon>Chryseobacterium group</taxon>
        <taxon>Chryseobacterium</taxon>
    </lineage>
</organism>
<feature type="transmembrane region" description="Helical" evidence="6">
    <location>
        <begin position="239"/>
        <end position="265"/>
    </location>
</feature>
<sequence length="421" mass="47401">MIRRGLGALISILGTTMIVKNLTVEDYGIYSIFLNIISLSSTFATLGVDAATGYVLQNKKYKPENALINTFCLGAILSVVSFLIFSLIFYNLHLSDFNMIPHNIKMYMVISSVGMLFSNILFSILMGSMDFKNYSIFTILPNLTLATSLAISIKFFNLTLEKTALFFMLGYIISSLSLIIFLSVRYNIFNNLRFFSSEISRYIFRYGFQSYLSNIVTFLNYRINIFIIGYFLGSKDVGFYSTCLVIIDFIWLLSSTMSSITYPLFSNPSIKHLRKKLIPIITRTILLFTTIATFAFYILSDYLIPLLFGEKFLLIKNLILILAPGVILLGGAKIISADYTAQGKPKMNIYLNVMALIITIVTNVIFIPRLGLQGAALATSISFGTLFITSLVVYCKMTDTRIISYLVPKLDDLKMILKANH</sequence>
<name>A0A1M4Z6G8_9FLAO</name>
<feature type="transmembrane region" description="Helical" evidence="6">
    <location>
        <begin position="28"/>
        <end position="56"/>
    </location>
</feature>
<keyword evidence="2" id="KW-1003">Cell membrane</keyword>
<dbReference type="GO" id="GO:0005886">
    <property type="term" value="C:plasma membrane"/>
    <property type="evidence" value="ECO:0007669"/>
    <property type="project" value="UniProtKB-SubCell"/>
</dbReference>
<gene>
    <name evidence="7" type="ORF">SAMN05444408_109113</name>
</gene>
<evidence type="ECO:0000313" key="8">
    <source>
        <dbReference type="Proteomes" id="UP000184236"/>
    </source>
</evidence>